<dbReference type="Pfam" id="PF01399">
    <property type="entry name" value="PCI"/>
    <property type="match status" value="1"/>
</dbReference>
<protein>
    <submittedName>
        <fullName evidence="2">PCI domain-containing protein 2</fullName>
    </submittedName>
</protein>
<dbReference type="Gene3D" id="1.10.10.10">
    <property type="entry name" value="Winged helix-like DNA-binding domain superfamily/Winged helix DNA-binding domain"/>
    <property type="match status" value="1"/>
</dbReference>
<evidence type="ECO:0000259" key="1">
    <source>
        <dbReference type="PROSITE" id="PS50250"/>
    </source>
</evidence>
<sequence>MSSLSQYNIDIEDAVRQKNSDALQDLLRMSSSHATAAMEQYVLQGGNVPKRLDDPWERLPEIVQKRFVTGAALNANNWVAAFDSLAEMVSQLASVVQYETAWCIPAFVTLCVDLRVVAEEADRQLVASKKKAAKLEAAERVLKKGFALTNNDRTAIEDGSKKIGTLGIVNQLLKIYFKLNNLRLCGNLTNSVNLRSAEYFESFPISHRATYRYYTGRLKLYEDKYGEAVKDLEFANENLPQHLELNKRHIMLFLIPAKILTGTLPSERMLHTLNMVWFMDIVKAIRSGNMGLFNKAVEEHEEFFIRKALYLAVEKMRPLVFRSLCKRVADMWMSNKIPLRCVERSLKVCGVGMEADEVECMLANLIFNGYIKGYISHKVGYLVLSKKKPFPNISERSKSIIKR</sequence>
<dbReference type="SMART" id="SM00753">
    <property type="entry name" value="PAM"/>
    <property type="match status" value="1"/>
</dbReference>
<dbReference type="GO" id="GO:0016973">
    <property type="term" value="P:poly(A)+ mRNA export from nucleus"/>
    <property type="evidence" value="ECO:0007669"/>
    <property type="project" value="TreeGrafter"/>
</dbReference>
<dbReference type="Proteomes" id="UP000247409">
    <property type="component" value="Unassembled WGS sequence"/>
</dbReference>
<dbReference type="EMBL" id="NBIV01000114">
    <property type="protein sequence ID" value="PXF43720.1"/>
    <property type="molecule type" value="Genomic_DNA"/>
</dbReference>
<dbReference type="GO" id="GO:0003723">
    <property type="term" value="F:RNA binding"/>
    <property type="evidence" value="ECO:0007669"/>
    <property type="project" value="InterPro"/>
</dbReference>
<dbReference type="GO" id="GO:0006368">
    <property type="term" value="P:transcription elongation by RNA polymerase II"/>
    <property type="evidence" value="ECO:0007669"/>
    <property type="project" value="TreeGrafter"/>
</dbReference>
<dbReference type="GO" id="GO:0003690">
    <property type="term" value="F:double-stranded DNA binding"/>
    <property type="evidence" value="ECO:0007669"/>
    <property type="project" value="InterPro"/>
</dbReference>
<keyword evidence="3" id="KW-1185">Reference proteome</keyword>
<dbReference type="InterPro" id="IPR000717">
    <property type="entry name" value="PCI_dom"/>
</dbReference>
<dbReference type="AlphaFoldDB" id="A0A2V3IRD8"/>
<accession>A0A2V3IRD8</accession>
<evidence type="ECO:0000313" key="3">
    <source>
        <dbReference type="Proteomes" id="UP000247409"/>
    </source>
</evidence>
<gene>
    <name evidence="2" type="ORF">BWQ96_06550</name>
</gene>
<feature type="domain" description="PCI" evidence="1">
    <location>
        <begin position="209"/>
        <end position="389"/>
    </location>
</feature>
<dbReference type="PANTHER" id="PTHR12732:SF0">
    <property type="entry name" value="PCI DOMAIN-CONTAINING PROTEIN 2"/>
    <property type="match status" value="1"/>
</dbReference>
<dbReference type="OrthoDB" id="10252687at2759"/>
<dbReference type="GO" id="GO:0000973">
    <property type="term" value="P:post-transcriptional tethering of RNA polymerase II gene DNA at nuclear periphery"/>
    <property type="evidence" value="ECO:0007669"/>
    <property type="project" value="TreeGrafter"/>
</dbReference>
<evidence type="ECO:0000313" key="2">
    <source>
        <dbReference type="EMBL" id="PXF43720.1"/>
    </source>
</evidence>
<reference evidence="2 3" key="1">
    <citation type="journal article" date="2018" name="Mol. Biol. Evol.">
        <title>Analysis of the draft genome of the red seaweed Gracilariopsis chorda provides insights into genome size evolution in Rhodophyta.</title>
        <authorList>
            <person name="Lee J."/>
            <person name="Yang E.C."/>
            <person name="Graf L."/>
            <person name="Yang J.H."/>
            <person name="Qiu H."/>
            <person name="Zel Zion U."/>
            <person name="Chan C.X."/>
            <person name="Stephens T.G."/>
            <person name="Weber A.P.M."/>
            <person name="Boo G.H."/>
            <person name="Boo S.M."/>
            <person name="Kim K.M."/>
            <person name="Shin Y."/>
            <person name="Jung M."/>
            <person name="Lee S.J."/>
            <person name="Yim H.S."/>
            <person name="Lee J.H."/>
            <person name="Bhattacharya D."/>
            <person name="Yoon H.S."/>
        </authorList>
    </citation>
    <scope>NUCLEOTIDE SEQUENCE [LARGE SCALE GENOMIC DNA]</scope>
    <source>
        <strain evidence="2 3">SKKU-2015</strain>
        <tissue evidence="2">Whole body</tissue>
    </source>
</reference>
<organism evidence="2 3">
    <name type="scientific">Gracilariopsis chorda</name>
    <dbReference type="NCBI Taxonomy" id="448386"/>
    <lineage>
        <taxon>Eukaryota</taxon>
        <taxon>Rhodophyta</taxon>
        <taxon>Florideophyceae</taxon>
        <taxon>Rhodymeniophycidae</taxon>
        <taxon>Gracilariales</taxon>
        <taxon>Gracilariaceae</taxon>
        <taxon>Gracilariopsis</taxon>
    </lineage>
</organism>
<dbReference type="InterPro" id="IPR036388">
    <property type="entry name" value="WH-like_DNA-bd_sf"/>
</dbReference>
<comment type="caution">
    <text evidence="2">The sequence shown here is derived from an EMBL/GenBank/DDBJ whole genome shotgun (WGS) entry which is preliminary data.</text>
</comment>
<proteinExistence type="predicted"/>
<name>A0A2V3IRD8_9FLOR</name>
<dbReference type="InterPro" id="IPR045114">
    <property type="entry name" value="Csn12-like"/>
</dbReference>
<dbReference type="PROSITE" id="PS50250">
    <property type="entry name" value="PCI"/>
    <property type="match status" value="1"/>
</dbReference>
<dbReference type="PANTHER" id="PTHR12732">
    <property type="entry name" value="UNCHARACTERIZED PROTEASOME COMPONENT REGION PCI-CONTAINING"/>
    <property type="match status" value="1"/>
</dbReference>
<dbReference type="STRING" id="448386.A0A2V3IRD8"/>
<dbReference type="GO" id="GO:0070390">
    <property type="term" value="C:transcription export complex 2"/>
    <property type="evidence" value="ECO:0007669"/>
    <property type="project" value="TreeGrafter"/>
</dbReference>